<dbReference type="RefSeq" id="XP_016935461.4">
    <property type="nucleotide sequence ID" value="XM_017079972.4"/>
</dbReference>
<keyword evidence="3 6" id="KW-0256">Endoplasmic reticulum</keyword>
<dbReference type="PANTHER" id="PTHR45799:SF2">
    <property type="entry name" value="RETICULON-LIKE PROTEIN"/>
    <property type="match status" value="1"/>
</dbReference>
<dbReference type="PROSITE" id="PS50845">
    <property type="entry name" value="RETICULON"/>
    <property type="match status" value="1"/>
</dbReference>
<dbReference type="Proteomes" id="UP001652628">
    <property type="component" value="Chromosome 3"/>
</dbReference>
<dbReference type="InterPro" id="IPR046964">
    <property type="entry name" value="RTN1-4"/>
</dbReference>
<dbReference type="Pfam" id="PF02453">
    <property type="entry name" value="Reticulon"/>
    <property type="match status" value="1"/>
</dbReference>
<sequence length="260" mass="30016">MNSKALKKDDDSSQLLLGLKDLLLWRNYRITLVVFTSILLLLLDVMVHSVISVVSMAGITVLLAAFGHRLLMQFLKAWKKDGSNDQILRLYPQVKIEIPREDTIRLAGKAVHYLNSTLNRMMELFLVEKLEDSLKLFALLCGINLLGDCFNGLTLMLIGHVSIFTLPKLYEWYKPIIDVQVRKFRKCKQKDVPEAKDEKPEYVEEEYPPESPYESQDSNEGSMLYKVCDNEQLLDLLEAEHRKGCRCRDCEHEELPIEVL</sequence>
<dbReference type="GO" id="GO:0005789">
    <property type="term" value="C:endoplasmic reticulum membrane"/>
    <property type="evidence" value="ECO:0007669"/>
    <property type="project" value="UniProtKB-SubCell"/>
</dbReference>
<reference evidence="10" key="1">
    <citation type="submission" date="2025-08" db="UniProtKB">
        <authorList>
            <consortium name="RefSeq"/>
        </authorList>
    </citation>
    <scope>IDENTIFICATION</scope>
</reference>
<evidence type="ECO:0000256" key="4">
    <source>
        <dbReference type="ARBA" id="ARBA00022989"/>
    </source>
</evidence>
<gene>
    <name evidence="10" type="primary">Rtnl2</name>
</gene>
<dbReference type="GeneID" id="108013958"/>
<protein>
    <recommendedName>
        <fullName evidence="6">Reticulon-like protein</fullName>
    </recommendedName>
</protein>
<comment type="subcellular location">
    <subcellularLocation>
        <location evidence="1 6">Endoplasmic reticulum membrane</location>
        <topology evidence="1 6">Multi-pass membrane protein</topology>
    </subcellularLocation>
</comment>
<evidence type="ECO:0000256" key="3">
    <source>
        <dbReference type="ARBA" id="ARBA00022824"/>
    </source>
</evidence>
<evidence type="ECO:0000313" key="9">
    <source>
        <dbReference type="Proteomes" id="UP001652628"/>
    </source>
</evidence>
<keyword evidence="5 6" id="KW-0472">Membrane</keyword>
<dbReference type="InterPro" id="IPR003388">
    <property type="entry name" value="Reticulon"/>
</dbReference>
<evidence type="ECO:0000256" key="2">
    <source>
        <dbReference type="ARBA" id="ARBA00022692"/>
    </source>
</evidence>
<dbReference type="AlphaFoldDB" id="A0AB39ZHE4"/>
<evidence type="ECO:0000259" key="8">
    <source>
        <dbReference type="PROSITE" id="PS50845"/>
    </source>
</evidence>
<dbReference type="PANTHER" id="PTHR45799">
    <property type="entry name" value="RETICULON-LIKE PROTEIN"/>
    <property type="match status" value="1"/>
</dbReference>
<feature type="domain" description="Reticulon" evidence="8">
    <location>
        <begin position="19"/>
        <end position="178"/>
    </location>
</feature>
<name>A0AB39ZHE4_DROSZ</name>
<accession>A0AB39ZHE4</accession>
<evidence type="ECO:0000256" key="7">
    <source>
        <dbReference type="SAM" id="MobiDB-lite"/>
    </source>
</evidence>
<keyword evidence="4 6" id="KW-1133">Transmembrane helix</keyword>
<evidence type="ECO:0000313" key="10">
    <source>
        <dbReference type="RefSeq" id="XP_016935461.4"/>
    </source>
</evidence>
<proteinExistence type="predicted"/>
<feature type="transmembrane region" description="Helical" evidence="6">
    <location>
        <begin position="30"/>
        <end position="47"/>
    </location>
</feature>
<keyword evidence="9" id="KW-1185">Reference proteome</keyword>
<dbReference type="Gene3D" id="1.20.5.2480">
    <property type="match status" value="1"/>
</dbReference>
<evidence type="ECO:0000256" key="1">
    <source>
        <dbReference type="ARBA" id="ARBA00004477"/>
    </source>
</evidence>
<keyword evidence="2 6" id="KW-0812">Transmembrane</keyword>
<evidence type="ECO:0000256" key="6">
    <source>
        <dbReference type="RuleBase" id="RU363132"/>
    </source>
</evidence>
<evidence type="ECO:0000256" key="5">
    <source>
        <dbReference type="ARBA" id="ARBA00023136"/>
    </source>
</evidence>
<feature type="transmembrane region" description="Helical" evidence="6">
    <location>
        <begin position="53"/>
        <end position="71"/>
    </location>
</feature>
<feature type="region of interest" description="Disordered" evidence="7">
    <location>
        <begin position="195"/>
        <end position="219"/>
    </location>
</feature>
<organism evidence="9 10">
    <name type="scientific">Drosophila suzukii</name>
    <name type="common">Spotted-wing drosophila fruit fly</name>
    <dbReference type="NCBI Taxonomy" id="28584"/>
    <lineage>
        <taxon>Eukaryota</taxon>
        <taxon>Metazoa</taxon>
        <taxon>Ecdysozoa</taxon>
        <taxon>Arthropoda</taxon>
        <taxon>Hexapoda</taxon>
        <taxon>Insecta</taxon>
        <taxon>Pterygota</taxon>
        <taxon>Neoptera</taxon>
        <taxon>Endopterygota</taxon>
        <taxon>Diptera</taxon>
        <taxon>Brachycera</taxon>
        <taxon>Muscomorpha</taxon>
        <taxon>Ephydroidea</taxon>
        <taxon>Drosophilidae</taxon>
        <taxon>Drosophila</taxon>
        <taxon>Sophophora</taxon>
    </lineage>
</organism>